<dbReference type="OrthoDB" id="6173796at2"/>
<feature type="signal peptide" evidence="2">
    <location>
        <begin position="1"/>
        <end position="27"/>
    </location>
</feature>
<dbReference type="Gene3D" id="2.40.160.20">
    <property type="match status" value="1"/>
</dbReference>
<evidence type="ECO:0000313" key="5">
    <source>
        <dbReference type="Proteomes" id="UP000198641"/>
    </source>
</evidence>
<proteinExistence type="predicted"/>
<protein>
    <submittedName>
        <fullName evidence="4">Outer membrane protein beta-barrel domain-containing protein</fullName>
    </submittedName>
</protein>
<gene>
    <name evidence="4" type="ORF">SAMN05216571_10335</name>
</gene>
<feature type="domain" description="Outer membrane protein beta-barrel" evidence="3">
    <location>
        <begin position="14"/>
        <end position="195"/>
    </location>
</feature>
<dbReference type="Proteomes" id="UP000198641">
    <property type="component" value="Unassembled WGS sequence"/>
</dbReference>
<dbReference type="RefSeq" id="WP_092523665.1">
    <property type="nucleotide sequence ID" value="NZ_FNCI01000003.1"/>
</dbReference>
<dbReference type="Pfam" id="PF13505">
    <property type="entry name" value="OMP_b-brl"/>
    <property type="match status" value="1"/>
</dbReference>
<organism evidence="4 5">
    <name type="scientific">Onishia taeanensis</name>
    <dbReference type="NCBI Taxonomy" id="284577"/>
    <lineage>
        <taxon>Bacteria</taxon>
        <taxon>Pseudomonadati</taxon>
        <taxon>Pseudomonadota</taxon>
        <taxon>Gammaproteobacteria</taxon>
        <taxon>Oceanospirillales</taxon>
        <taxon>Halomonadaceae</taxon>
        <taxon>Onishia</taxon>
    </lineage>
</organism>
<dbReference type="SUPFAM" id="SSF56925">
    <property type="entry name" value="OMPA-like"/>
    <property type="match status" value="1"/>
</dbReference>
<name>A0A1G7Q4E6_9GAMM</name>
<dbReference type="InterPro" id="IPR027385">
    <property type="entry name" value="Beta-barrel_OMP"/>
</dbReference>
<keyword evidence="1 2" id="KW-0732">Signal</keyword>
<feature type="chain" id="PRO_5011712599" evidence="2">
    <location>
        <begin position="28"/>
        <end position="195"/>
    </location>
</feature>
<reference evidence="4 5" key="1">
    <citation type="submission" date="2016-10" db="EMBL/GenBank/DDBJ databases">
        <authorList>
            <person name="de Groot N.N."/>
        </authorList>
    </citation>
    <scope>NUCLEOTIDE SEQUENCE [LARGE SCALE GENOMIC DNA]</scope>
    <source>
        <strain evidence="4 5">BH539</strain>
    </source>
</reference>
<dbReference type="EMBL" id="FNCI01000003">
    <property type="protein sequence ID" value="SDF92799.1"/>
    <property type="molecule type" value="Genomic_DNA"/>
</dbReference>
<accession>A0A1G7Q4E6</accession>
<sequence>MTPPTLSRGLIPLTLLCLLGASCSALAANADNGSIYADTESGGIVLDNGLTIGGKPVNSANGDTTGFRVMAGYFFSRLPHLEFGAELAYFESNNVSVSLDGSPTLLDTTSMNGSLLAGVKMGRVGVFAKSGLAEWRGSTNAPESSGSMGGTAPIYGMGANMRLYRSLVGQLEYEVIDSDDLEHLTMATASLVFRF</sequence>
<evidence type="ECO:0000313" key="4">
    <source>
        <dbReference type="EMBL" id="SDF92799.1"/>
    </source>
</evidence>
<evidence type="ECO:0000259" key="3">
    <source>
        <dbReference type="Pfam" id="PF13505"/>
    </source>
</evidence>
<dbReference type="InterPro" id="IPR011250">
    <property type="entry name" value="OMP/PagP_B-barrel"/>
</dbReference>
<keyword evidence="5" id="KW-1185">Reference proteome</keyword>
<dbReference type="AlphaFoldDB" id="A0A1G7Q4E6"/>
<evidence type="ECO:0000256" key="1">
    <source>
        <dbReference type="ARBA" id="ARBA00022729"/>
    </source>
</evidence>
<dbReference type="STRING" id="284577.SAMN05216571_10335"/>
<evidence type="ECO:0000256" key="2">
    <source>
        <dbReference type="SAM" id="SignalP"/>
    </source>
</evidence>